<organism evidence="2 3">
    <name type="scientific">Nesterenkonia natronophila</name>
    <dbReference type="NCBI Taxonomy" id="2174932"/>
    <lineage>
        <taxon>Bacteria</taxon>
        <taxon>Bacillati</taxon>
        <taxon>Actinomycetota</taxon>
        <taxon>Actinomycetes</taxon>
        <taxon>Micrococcales</taxon>
        <taxon>Micrococcaceae</taxon>
        <taxon>Nesterenkonia</taxon>
    </lineage>
</organism>
<evidence type="ECO:0000256" key="1">
    <source>
        <dbReference type="SAM" id="MobiDB-lite"/>
    </source>
</evidence>
<sequence length="276" mass="30413">MLLVLGLVVFLFVRSMMQRQAQKMNNRIQQEITPETARQAALALNDDQHKAVYQAIAAEDAKRAMMVFKQATGASVQDCVIAVQALFRFPQPNSSEIRFQEGFNLNKDDSGGEGVSDEYLEDAIDEVRDDAGSSGASEEAPLAEADPNTGEIVGENSSNVPDIPSGQKPTTDGDDDEIDARARELMEASGFDPDQELTIPEDWAAADEQAGFHLEVQRGDEKITLSHEDLEPWVHDQLYALLRDDHVDQAADLLAANSPLTTEEAHRFLVVFKNQD</sequence>
<dbReference type="Proteomes" id="UP000266615">
    <property type="component" value="Unassembled WGS sequence"/>
</dbReference>
<evidence type="ECO:0000313" key="2">
    <source>
        <dbReference type="EMBL" id="RJN31961.1"/>
    </source>
</evidence>
<comment type="caution">
    <text evidence="2">The sequence shown here is derived from an EMBL/GenBank/DDBJ whole genome shotgun (WGS) entry which is preliminary data.</text>
</comment>
<gene>
    <name evidence="2" type="ORF">D3250_07600</name>
</gene>
<accession>A0A3A4F2L0</accession>
<dbReference type="EMBL" id="QYZP01000002">
    <property type="protein sequence ID" value="RJN31961.1"/>
    <property type="molecule type" value="Genomic_DNA"/>
</dbReference>
<name>A0A3A4F2L0_9MICC</name>
<feature type="region of interest" description="Disordered" evidence="1">
    <location>
        <begin position="128"/>
        <end position="176"/>
    </location>
</feature>
<evidence type="ECO:0000313" key="3">
    <source>
        <dbReference type="Proteomes" id="UP000266615"/>
    </source>
</evidence>
<reference evidence="2 3" key="1">
    <citation type="submission" date="2018-09" db="EMBL/GenBank/DDBJ databases">
        <title>Nesterenkonia natronophila sp. nov., an alkaliphilic actinobacteriume isolated from a soda lake, and emended description of the genus Nesterenkonia.</title>
        <authorList>
            <person name="Menes R.J."/>
            <person name="Iriarte A."/>
        </authorList>
    </citation>
    <scope>NUCLEOTIDE SEQUENCE [LARGE SCALE GENOMIC DNA]</scope>
    <source>
        <strain evidence="2 3">M8</strain>
    </source>
</reference>
<dbReference type="AlphaFoldDB" id="A0A3A4F2L0"/>
<proteinExistence type="predicted"/>
<keyword evidence="3" id="KW-1185">Reference proteome</keyword>
<protein>
    <submittedName>
        <fullName evidence="2">Uncharacterized protein</fullName>
    </submittedName>
</protein>